<evidence type="ECO:0000256" key="5">
    <source>
        <dbReference type="ARBA" id="ARBA00022448"/>
    </source>
</evidence>
<evidence type="ECO:0000256" key="16">
    <source>
        <dbReference type="RuleBase" id="RU003297"/>
    </source>
</evidence>
<evidence type="ECO:0000256" key="13">
    <source>
        <dbReference type="ARBA" id="ARBA00023128"/>
    </source>
</evidence>
<keyword evidence="13 16" id="KW-0496">Mitochondrion</keyword>
<evidence type="ECO:0000256" key="1">
    <source>
        <dbReference type="ARBA" id="ARBA00004225"/>
    </source>
</evidence>
<name>A0A0A7ADN1_9BILA</name>
<feature type="transmembrane region" description="Helical" evidence="16">
    <location>
        <begin position="375"/>
        <end position="405"/>
    </location>
</feature>
<dbReference type="InterPro" id="IPR000260">
    <property type="entry name" value="NADH4_N"/>
</dbReference>
<dbReference type="Pfam" id="PF00361">
    <property type="entry name" value="Proton_antipo_M"/>
    <property type="match status" value="1"/>
</dbReference>
<keyword evidence="8" id="KW-1278">Translocase</keyword>
<keyword evidence="5 16" id="KW-0813">Transport</keyword>
<dbReference type="PRINTS" id="PR01437">
    <property type="entry name" value="NUOXDRDTASE4"/>
</dbReference>
<dbReference type="InterPro" id="IPR001750">
    <property type="entry name" value="ND/Mrp_TM"/>
</dbReference>
<dbReference type="PANTHER" id="PTHR43507:SF20">
    <property type="entry name" value="NADH-UBIQUINONE OXIDOREDUCTASE CHAIN 4"/>
    <property type="match status" value="1"/>
</dbReference>
<dbReference type="AlphaFoldDB" id="A0A0A7ADN1"/>
<dbReference type="GO" id="GO:0048039">
    <property type="term" value="F:ubiquinone binding"/>
    <property type="evidence" value="ECO:0007669"/>
    <property type="project" value="TreeGrafter"/>
</dbReference>
<dbReference type="InterPro" id="IPR003918">
    <property type="entry name" value="NADH_UbQ_OxRdtase"/>
</dbReference>
<feature type="transmembrane region" description="Helical" evidence="16">
    <location>
        <begin position="250"/>
        <end position="271"/>
    </location>
</feature>
<comment type="catalytic activity">
    <reaction evidence="15 16">
        <text>a ubiquinone + NADH + 5 H(+)(in) = a ubiquinol + NAD(+) + 4 H(+)(out)</text>
        <dbReference type="Rhea" id="RHEA:29091"/>
        <dbReference type="Rhea" id="RHEA-COMP:9565"/>
        <dbReference type="Rhea" id="RHEA-COMP:9566"/>
        <dbReference type="ChEBI" id="CHEBI:15378"/>
        <dbReference type="ChEBI" id="CHEBI:16389"/>
        <dbReference type="ChEBI" id="CHEBI:17976"/>
        <dbReference type="ChEBI" id="CHEBI:57540"/>
        <dbReference type="ChEBI" id="CHEBI:57945"/>
        <dbReference type="EC" id="7.1.1.2"/>
    </reaction>
</comment>
<comment type="subcellular location">
    <subcellularLocation>
        <location evidence="1 16">Mitochondrion membrane</location>
        <topology evidence="1 16">Multi-pass membrane protein</topology>
    </subcellularLocation>
</comment>
<evidence type="ECO:0000256" key="2">
    <source>
        <dbReference type="ARBA" id="ARBA00009025"/>
    </source>
</evidence>
<keyword evidence="11 16" id="KW-0520">NAD</keyword>
<dbReference type="GO" id="GO:0042773">
    <property type="term" value="P:ATP synthesis coupled electron transport"/>
    <property type="evidence" value="ECO:0007669"/>
    <property type="project" value="InterPro"/>
</dbReference>
<evidence type="ECO:0000256" key="11">
    <source>
        <dbReference type="ARBA" id="ARBA00023027"/>
    </source>
</evidence>
<dbReference type="EMBL" id="KF728379">
    <property type="protein sequence ID" value="AHG06432.1"/>
    <property type="molecule type" value="Genomic_DNA"/>
</dbReference>
<feature type="transmembrane region" description="Helical" evidence="16">
    <location>
        <begin position="143"/>
        <end position="172"/>
    </location>
</feature>
<evidence type="ECO:0000256" key="14">
    <source>
        <dbReference type="ARBA" id="ARBA00023136"/>
    </source>
</evidence>
<feature type="domain" description="NADH:quinone oxidoreductase/Mrp antiporter transmembrane" evidence="17">
    <location>
        <begin position="109"/>
        <end position="395"/>
    </location>
</feature>
<proteinExistence type="inferred from homology"/>
<feature type="transmembrane region" description="Helical" evidence="16">
    <location>
        <begin position="87"/>
        <end position="106"/>
    </location>
</feature>
<feature type="transmembrane region" description="Helical" evidence="16">
    <location>
        <begin position="307"/>
        <end position="331"/>
    </location>
</feature>
<comment type="function">
    <text evidence="16">Core subunit of the mitochondrial membrane respiratory chain NADH dehydrogenase (Complex I) which catalyzes electron transfer from NADH through the respiratory chain, using ubiquinone as an electron acceptor. Essential for the catalytic activity and assembly of complex I.</text>
</comment>
<feature type="transmembrane region" description="Helical" evidence="16">
    <location>
        <begin position="112"/>
        <end position="131"/>
    </location>
</feature>
<feature type="transmembrane region" description="Helical" evidence="16">
    <location>
        <begin position="60"/>
        <end position="80"/>
    </location>
</feature>
<feature type="domain" description="NADH:ubiquinone oxidoreductase chain 4 N-terminal" evidence="18">
    <location>
        <begin position="1"/>
        <end position="101"/>
    </location>
</feature>
<evidence type="ECO:0000256" key="15">
    <source>
        <dbReference type="ARBA" id="ARBA00049551"/>
    </source>
</evidence>
<feature type="transmembrane region" description="Helical" evidence="16">
    <location>
        <begin position="7"/>
        <end position="40"/>
    </location>
</feature>
<keyword evidence="7 16" id="KW-0812">Transmembrane</keyword>
<evidence type="ECO:0000256" key="6">
    <source>
        <dbReference type="ARBA" id="ARBA00022660"/>
    </source>
</evidence>
<evidence type="ECO:0000256" key="9">
    <source>
        <dbReference type="ARBA" id="ARBA00022982"/>
    </source>
</evidence>
<geneLocation type="mitochondrion" evidence="19"/>
<evidence type="ECO:0000256" key="12">
    <source>
        <dbReference type="ARBA" id="ARBA00023075"/>
    </source>
</evidence>
<dbReference type="GO" id="GO:0015990">
    <property type="term" value="P:electron transport coupled proton transport"/>
    <property type="evidence" value="ECO:0007669"/>
    <property type="project" value="TreeGrafter"/>
</dbReference>
<dbReference type="PANTHER" id="PTHR43507">
    <property type="entry name" value="NADH-UBIQUINONE OXIDOREDUCTASE CHAIN 4"/>
    <property type="match status" value="1"/>
</dbReference>
<keyword evidence="12 16" id="KW-0830">Ubiquinone</keyword>
<sequence length="444" mass="52095">MLKVFFFFFFMFFYSFLVSSWVSYLIFLFFCCFFSIFMIFSFGWMEFFEFFFLDSLSGILILLSFWISVLMVVSSYSLFLFDRDSDLFVFFVSLLMMVLFFCFTLFSTIGFYFFFEISLIPTLFIILGWGYQPERLQAGLYMMMYTIFASLPLLGVIIFFGSYFGSFFFFFFYFNFFVDYMNSFFFFFFFLFSILAFMIKLPIFGFHLWLPKAHVEAPVSGSMILAGVLLKLGGYGIFRFLVMFEYYGGLFLDFLMIFVLWGGVITSLVCIRQVDLKGLVAYSSIGHMGMMLAGLFSFSFVGFVGGLLMMVGHGLCSSCLFVLASLGYDLFGSRNLYMVKGLMTFFPSLTFWWFLFVSANMAAPSSLNLASELFLFMSVLGFCKIFFFFLSLLSFFCGVYSLYLFTSVNHGFFYESFGYFIYLKFSMFFSFFFHFFPLFLGFYY</sequence>
<evidence type="ECO:0000256" key="3">
    <source>
        <dbReference type="ARBA" id="ARBA00012944"/>
    </source>
</evidence>
<keyword evidence="6 16" id="KW-0679">Respiratory chain</keyword>
<feature type="transmembrane region" description="Helical" evidence="16">
    <location>
        <begin position="184"/>
        <end position="210"/>
    </location>
</feature>
<keyword evidence="9 16" id="KW-0249">Electron transport</keyword>
<keyword evidence="10 16" id="KW-1133">Transmembrane helix</keyword>
<evidence type="ECO:0000313" key="19">
    <source>
        <dbReference type="EMBL" id="AHG06432.1"/>
    </source>
</evidence>
<evidence type="ECO:0000259" key="17">
    <source>
        <dbReference type="Pfam" id="PF00361"/>
    </source>
</evidence>
<evidence type="ECO:0000256" key="8">
    <source>
        <dbReference type="ARBA" id="ARBA00022967"/>
    </source>
</evidence>
<dbReference type="GO" id="GO:0031966">
    <property type="term" value="C:mitochondrial membrane"/>
    <property type="evidence" value="ECO:0007669"/>
    <property type="project" value="UniProtKB-SubCell"/>
</dbReference>
<feature type="transmembrane region" description="Helical" evidence="16">
    <location>
        <begin position="222"/>
        <end position="244"/>
    </location>
</feature>
<evidence type="ECO:0000256" key="4">
    <source>
        <dbReference type="ARBA" id="ARBA00021006"/>
    </source>
</evidence>
<dbReference type="GO" id="GO:0008137">
    <property type="term" value="F:NADH dehydrogenase (ubiquinone) activity"/>
    <property type="evidence" value="ECO:0007669"/>
    <property type="project" value="UniProtKB-UniRule"/>
</dbReference>
<feature type="transmembrane region" description="Helical" evidence="16">
    <location>
        <begin position="278"/>
        <end position="301"/>
    </location>
</feature>
<dbReference type="Pfam" id="PF01059">
    <property type="entry name" value="Oxidored_q5_N"/>
    <property type="match status" value="1"/>
</dbReference>
<keyword evidence="14 16" id="KW-0472">Membrane</keyword>
<feature type="transmembrane region" description="Helical" evidence="16">
    <location>
        <begin position="343"/>
        <end position="363"/>
    </location>
</feature>
<evidence type="ECO:0000256" key="7">
    <source>
        <dbReference type="ARBA" id="ARBA00022692"/>
    </source>
</evidence>
<feature type="transmembrane region" description="Helical" evidence="16">
    <location>
        <begin position="417"/>
        <end position="443"/>
    </location>
</feature>
<dbReference type="EC" id="7.1.1.2" evidence="3 16"/>
<comment type="similarity">
    <text evidence="2 16">Belongs to the complex I subunit 4 family.</text>
</comment>
<protein>
    <recommendedName>
        <fullName evidence="4 16">NADH-ubiquinone oxidoreductase chain 4</fullName>
        <ecNumber evidence="3 16">7.1.1.2</ecNumber>
    </recommendedName>
</protein>
<accession>A0A0A7ADN1</accession>
<reference evidence="19" key="1">
    <citation type="submission" date="2013-09" db="EMBL/GenBank/DDBJ databases">
        <title>The mitochondrial genome of Nemertopsis sp. (Nemertea: Hoplonemertea).</title>
        <authorList>
            <person name="Sun W.Y."/>
            <person name="Sun S.C."/>
        </authorList>
    </citation>
    <scope>NUCLEOTIDE SEQUENCE</scope>
</reference>
<evidence type="ECO:0000256" key="10">
    <source>
        <dbReference type="ARBA" id="ARBA00022989"/>
    </source>
</evidence>
<dbReference type="GO" id="GO:0003954">
    <property type="term" value="F:NADH dehydrogenase activity"/>
    <property type="evidence" value="ECO:0007669"/>
    <property type="project" value="TreeGrafter"/>
</dbReference>
<evidence type="ECO:0000259" key="18">
    <source>
        <dbReference type="Pfam" id="PF01059"/>
    </source>
</evidence>
<organism evidence="19">
    <name type="scientific">Nemertopsis sp. WYS-2013</name>
    <dbReference type="NCBI Taxonomy" id="1432317"/>
    <lineage>
        <taxon>Eukaryota</taxon>
        <taxon>Metazoa</taxon>
        <taxon>Spiralia</taxon>
        <taxon>Lophotrochozoa</taxon>
        <taxon>Nemertea</taxon>
        <taxon>Enopla</taxon>
        <taxon>Hoplonemertea</taxon>
        <taxon>Monostilifera</taxon>
        <taxon>Eumonostilifera</taxon>
        <taxon>Emplectonematidae</taxon>
        <taxon>Nemertopsis</taxon>
    </lineage>
</organism>
<gene>
    <name evidence="19" type="primary">nad4</name>
</gene>